<keyword evidence="2" id="KW-1133">Transmembrane helix</keyword>
<reference evidence="3 4" key="1">
    <citation type="submission" date="2019-09" db="EMBL/GenBank/DDBJ databases">
        <title>Whole-genome sequence of the purple sulfur bacterium Thiohalocapsa marina DSM 19078.</title>
        <authorList>
            <person name="Kyndt J.A."/>
            <person name="Meyer T.E."/>
        </authorList>
    </citation>
    <scope>NUCLEOTIDE SEQUENCE [LARGE SCALE GENOMIC DNA]</scope>
    <source>
        <strain evidence="3 4">DSM 19078</strain>
    </source>
</reference>
<feature type="transmembrane region" description="Helical" evidence="2">
    <location>
        <begin position="31"/>
        <end position="53"/>
    </location>
</feature>
<protein>
    <recommendedName>
        <fullName evidence="5">DUF5132 domain-containing protein</fullName>
    </recommendedName>
</protein>
<dbReference type="AlphaFoldDB" id="A0A5M8FSL5"/>
<evidence type="ECO:0008006" key="5">
    <source>
        <dbReference type="Google" id="ProtNLM"/>
    </source>
</evidence>
<proteinExistence type="predicted"/>
<sequence length="139" mass="14573">MDLVRRGDIRRAAGFKDAAAPASSAAQEDMMALPLIPFAAGIAAGSLATFGLTNKPLQERISKIAQASYAKLTETTASVIAVLPFIGKKEVDLSTLSETGEALAEKTETMAQETAETAAEAATEVKKTTRRRSTGKTEA</sequence>
<keyword evidence="2" id="KW-0812">Transmembrane</keyword>
<feature type="region of interest" description="Disordered" evidence="1">
    <location>
        <begin position="104"/>
        <end position="139"/>
    </location>
</feature>
<keyword evidence="4" id="KW-1185">Reference proteome</keyword>
<evidence type="ECO:0000256" key="2">
    <source>
        <dbReference type="SAM" id="Phobius"/>
    </source>
</evidence>
<dbReference type="RefSeq" id="WP_150090303.1">
    <property type="nucleotide sequence ID" value="NZ_VWXX01000003.1"/>
</dbReference>
<feature type="compositionally biased region" description="Basic residues" evidence="1">
    <location>
        <begin position="128"/>
        <end position="139"/>
    </location>
</feature>
<name>A0A5M8FSL5_9GAMM</name>
<dbReference type="Proteomes" id="UP000322981">
    <property type="component" value="Unassembled WGS sequence"/>
</dbReference>
<organism evidence="3 4">
    <name type="scientific">Thiohalocapsa marina</name>
    <dbReference type="NCBI Taxonomy" id="424902"/>
    <lineage>
        <taxon>Bacteria</taxon>
        <taxon>Pseudomonadati</taxon>
        <taxon>Pseudomonadota</taxon>
        <taxon>Gammaproteobacteria</taxon>
        <taxon>Chromatiales</taxon>
        <taxon>Chromatiaceae</taxon>
        <taxon>Thiohalocapsa</taxon>
    </lineage>
</organism>
<gene>
    <name evidence="3" type="ORF">F2Q65_03030</name>
</gene>
<keyword evidence="2" id="KW-0472">Membrane</keyword>
<comment type="caution">
    <text evidence="3">The sequence shown here is derived from an EMBL/GenBank/DDBJ whole genome shotgun (WGS) entry which is preliminary data.</text>
</comment>
<dbReference type="EMBL" id="VWXX01000003">
    <property type="protein sequence ID" value="KAA6186885.1"/>
    <property type="molecule type" value="Genomic_DNA"/>
</dbReference>
<feature type="compositionally biased region" description="Low complexity" evidence="1">
    <location>
        <begin position="109"/>
        <end position="122"/>
    </location>
</feature>
<accession>A0A5M8FSL5</accession>
<evidence type="ECO:0000313" key="4">
    <source>
        <dbReference type="Proteomes" id="UP000322981"/>
    </source>
</evidence>
<evidence type="ECO:0000313" key="3">
    <source>
        <dbReference type="EMBL" id="KAA6186885.1"/>
    </source>
</evidence>
<evidence type="ECO:0000256" key="1">
    <source>
        <dbReference type="SAM" id="MobiDB-lite"/>
    </source>
</evidence>